<feature type="compositionally biased region" description="Acidic residues" evidence="2">
    <location>
        <begin position="44"/>
        <end position="56"/>
    </location>
</feature>
<feature type="region of interest" description="Disordered" evidence="2">
    <location>
        <begin position="44"/>
        <end position="157"/>
    </location>
</feature>
<dbReference type="HOGENOM" id="CLU_226554_0_0_9"/>
<dbReference type="GO" id="GO:0030313">
    <property type="term" value="C:cell envelope"/>
    <property type="evidence" value="ECO:0007669"/>
    <property type="project" value="UniProtKB-SubCell"/>
</dbReference>
<evidence type="ECO:0000256" key="2">
    <source>
        <dbReference type="SAM" id="MobiDB-lite"/>
    </source>
</evidence>
<comment type="subcellular location">
    <subcellularLocation>
        <location evidence="1">Cell envelope</location>
    </subcellularLocation>
</comment>
<dbReference type="OrthoDB" id="1771659at2"/>
<feature type="signal peptide" evidence="4">
    <location>
        <begin position="1"/>
        <end position="23"/>
    </location>
</feature>
<reference evidence="5 6" key="1">
    <citation type="submission" date="2010-08" db="EMBL/GenBank/DDBJ databases">
        <authorList>
            <consortium name="US DOE Joint Genome Institute (JGI-PGF)"/>
            <person name="Lucas S."/>
            <person name="Copeland A."/>
            <person name="Lapidus A."/>
            <person name="Cheng J.-F."/>
            <person name="Bruce D."/>
            <person name="Goodwin L."/>
            <person name="Pitluck S."/>
            <person name="Land M.L."/>
            <person name="Hauser L."/>
            <person name="Chang Y.-J."/>
            <person name="Anderson I.J."/>
            <person name="Johnson E."/>
            <person name="Mulhopadhyay B."/>
            <person name="Kyrpides N."/>
            <person name="Woyke T.J."/>
        </authorList>
    </citation>
    <scope>NUCLEOTIDE SEQUENCE [LARGE SCALE GENOMIC DNA]</scope>
    <source>
        <strain evidence="5 6">6</strain>
    </source>
</reference>
<gene>
    <name evidence="5" type="ORF">EubceDRAFT1_1577</name>
</gene>
<feature type="transmembrane region" description="Helical" evidence="3">
    <location>
        <begin position="2823"/>
        <end position="2843"/>
    </location>
</feature>
<proteinExistence type="predicted"/>
<dbReference type="InterPro" id="IPR013378">
    <property type="entry name" value="InlB-like_B-rpt"/>
</dbReference>
<dbReference type="NCBIfam" id="TIGR02543">
    <property type="entry name" value="List_Bact_rpt"/>
    <property type="match status" value="2"/>
</dbReference>
<keyword evidence="3" id="KW-1133">Transmembrane helix</keyword>
<dbReference type="EMBL" id="CM001487">
    <property type="protein sequence ID" value="EIM57366.1"/>
    <property type="molecule type" value="Genomic_DNA"/>
</dbReference>
<keyword evidence="3" id="KW-0812">Transmembrane</keyword>
<sequence length="2877" mass="313651">MKKTAQKFMAVLVSILMVLSSGAVDLRLDARVANRGAYVTAEAAEEDLVGDPDEAAEPVVEQIPEEQPPVEQPAEEAAPAESETIVDTPDSGKEQNDVQPIVKDETPADKGEAGTIKEEKEEPELPTIVQPDKASEKVNDKVDDPKDDKEDEKPEEVKMPAFSDSATTAGGITVSVSAPEGVFPEGTVLRVADVSSAYAENVYDNMIPDDRQVSDARAVDITFYDKDGNEIEPLNSVVHVSISLPTSIGGDDFSVLHQTDAGVIENVTKNASSNGASFLASSFSVYVIIGTDPVPENETEVPRITYIFYSNETVVDTQIIKNSASESDEVKEPAVPELDGYEFAGWTTEQNADADSFTRFQFGHQDIASYTEDTTIPVYAVYREAPKYQVIFMNGVGSDARIAQIKRAKSGDIVTVDDVILPLESTRSVVAWCTDEALHQPVASVTVGAEDIKLYPDIRSGHYITFESEGGSYIRPQFVPANGNTVKPDNPTRHGYEFVGWENRDISPATSFTFGGEISKDITLYAKWKAAGTTYTVIYWKQSVNDPKDAADSAKTYDYAGSALRNGTSEQSVSSANVPQLDSNQLVGFKLSSKTETITIKGDGTSILNVYYDRKLITYQFYKSSNDFSPYLTLTGLYGQTLRQNNATWPDPPRGKRWYSNKLGKWMTFLDGFTKDFEVVDFKASTSSNLTLVMRHYLQDVNGGWSETPANAIDAWGGDFQFTNKYNGFEVSAYRLEGHSSWTATSAGKWLYNLPDYTDVDIRHTRKVFKFDYYNHDKTEHSESVIYGGSLAGYDSKYNPPRPSELSPEYEFTGWYKDKECTELFDFNITMPADDLIVYAGWKAPNSNVRAYHTISGGAFSDIEVEYGGLIDESTLPNGEDLTPSGMKWIGWATKNGDTYTLYNFNEKVFHDIELYPYYISNESHHINYDANGGTGTVKDEMAYSSGVFATVKSDQGLTPPLDKNNNPKVFLGWSLTQNGAATYYPGAKLFIDGHGDSAITLYAVWGDKQTTTTVTYHANYPDGTDATELHKVDSNEKIINNSYIILKSPADLGFSMENYNFVGWSRTAAGPAEFNAGSKVGVDNNGNISSTNNVYGIWEVKKEVTVTIKGGQYNKPYDGKEHSVSFELTASDNSYDLTNVYYNYQGSEYQYGSDNAKISGKDVCDLEMGLSISQFVNKDSSVKVTFVLEQDAKLKIEPFEIVINAPGKQREYNGKELKAEDTNPGYTPTSLPNGETIKVDFSGSVKHVSDGEVKITYNITWLTAKESNYTINDSGVGYLKITPKTVTVKSRSLQKEYDGTPLTNESVGQEGVEETKPETINGFIGTEGIVLKGKGDGQTKVGSTPNEFTYEVLPGTELSDYNLPENLGKAGSGTVGTLAVVKNPAQIIITAPDDVHTYDGKPFKTSKEATVDGLPAGFTCNYEIEGTFTHVAETAEGNTVIKDGSVKIFKGNEDVTDQFESIKTKAGTTTIKPAPLTVTTEGDTWTYDGQEHTKNNVEAGDGTVTGLVNGEKVKLEITGKVKTVAESGETGVDNTYIIHWNDSETTATQSDYETPTDNLGKLKITPRTVTLKSRTLAKEWDGDPLTNDSYPTDAKVKLVEDMTNDGWVSGEGIDVDKLDYKNSVTAASEEGVDNSFEQNTKEKLASIALDGTDLNNYDVKISFGKLIVQNREIKYHITVTANSGTFTYDGQPHTVEGLKQEAGCGPNEYIADNNKKYRVEGLTALRTETDANEKGYEVLVSVKPGETEKVYDADGNDVTAQFEIDRVSGKLQIDRKPITITTDGDSKTYDGTPLTNPGYKVEGIVSGETYGFKTTGKPIHVGDPSENTYEMKWNEDDPSYSAKKSNYTIKSENLGKLTINKVELTVTTDPYNEVYDGESHGAGGRIEGFVNNETATLKTSKTVKNVSDGKIKNTYEILWKGEDSAATAQKGDYEVTKENIGTLQVTKKDVTITSRSLKKEYDGEELSNATKADGVKVVETQPFSNIGWVGNEGIEEKQLNFTTKLLTAGEKKDNEFTEDYVPKQGTDLRNYNINRVFGTLEITDRVKPYEITVEAEDATFEYDGKVHPAAGEEKPKLKQTTFTLLDNNKTYTVEGLDVSGSGKDYKEEGYPLKVTGDAIVKDAQGNDVTKQFKVNGIDGTLTITQRPITLRTDGDTKEYDGTPLTKPGVEIVSGSWAEGEDPHPIAIGEITEVGTKENAVGYKVMRRGFIGADEYEETFKGAENYKITVEPGTLEITKNTTEITVTAASDSKTYDGTPLENNKADVEVKGKLPQDHTTSYTVKGSITDVDDKAKDNNEVVEFKIFNANGKDVTNQFSKISDNKGTLTITKRKVILTSESDSKPYDGTPLTKPNVTVEGDGFVDGEISDLKATGSATTTQDGDQINTIEWTKLQNYKDSNYDIKPNEGTLKIYANTSEIVVTAATGSEKYNGTTYTNGAYTVTGLPNGITAEATIEGSVTNVREGAVANVVKSVVIKDSKGNVVTDQFTNIHTADGIIRVIARNVRLISKSAQKVFDNTPLTEPEVTVEGDGFVAGEVTDLHARGSITRVGNTTNDIVYTKTAAFIDSNYNITENLGTLVITPSDDQIVVTSGSATKMYDGTPLTLAGVTATMPARFTGYTVQANTTGTVTNVNQGAVRNAITGIRILDPTGNDVTDNFEADAITVVEGTLTITPRTVVLTSGSATKAFDGTPITNYQIIVTGDGFVAGEGLLYNVTGAQTAVGSSDNTFGYTPQAGTQLTNYQITVVPGTLTITDGAIVPINPPAPVPVPPQPNPQPNPVTPTTPEVIQLTPTVPTPSPTPEVVQVDDVETPLANIPEKCNALPFLLLLAAWIVLMIFAASMKKQQKRIFEMTEEKNNKEIDIELLSRKKQTSNKM</sequence>
<dbReference type="Proteomes" id="UP000005753">
    <property type="component" value="Chromosome"/>
</dbReference>
<protein>
    <submittedName>
        <fullName evidence="5">Conserved repeat protein</fullName>
    </submittedName>
</protein>
<evidence type="ECO:0000256" key="1">
    <source>
        <dbReference type="ARBA" id="ARBA00004196"/>
    </source>
</evidence>
<feature type="compositionally biased region" description="Basic and acidic residues" evidence="2">
    <location>
        <begin position="90"/>
        <end position="120"/>
    </location>
</feature>
<evidence type="ECO:0000256" key="3">
    <source>
        <dbReference type="SAM" id="Phobius"/>
    </source>
</evidence>
<feature type="chain" id="PRO_5005684680" evidence="4">
    <location>
        <begin position="24"/>
        <end position="2877"/>
    </location>
</feature>
<dbReference type="Pfam" id="PF09479">
    <property type="entry name" value="Flg_new"/>
    <property type="match status" value="6"/>
</dbReference>
<evidence type="ECO:0000313" key="6">
    <source>
        <dbReference type="Proteomes" id="UP000005753"/>
    </source>
</evidence>
<reference evidence="5 6" key="2">
    <citation type="submission" date="2012-02" db="EMBL/GenBank/DDBJ databases">
        <title>Improved High-Quality Draft sequence of Eubacterium cellulosolvens 6.</title>
        <authorList>
            <consortium name="US DOE Joint Genome Institute"/>
            <person name="Lucas S."/>
            <person name="Han J."/>
            <person name="Lapidus A."/>
            <person name="Cheng J.-F."/>
            <person name="Goodwin L."/>
            <person name="Pitluck S."/>
            <person name="Peters L."/>
            <person name="Mikhailova N."/>
            <person name="Gu W."/>
            <person name="Detter J.C."/>
            <person name="Han C."/>
            <person name="Tapia R."/>
            <person name="Land M."/>
            <person name="Hauser L."/>
            <person name="Kyrpides N."/>
            <person name="Ivanova N."/>
            <person name="Pagani I."/>
            <person name="Johnson E."/>
            <person name="Mukhopadhyay B."/>
            <person name="Anderson I."/>
            <person name="Woyke T."/>
        </authorList>
    </citation>
    <scope>NUCLEOTIDE SEQUENCE [LARGE SCALE GENOMIC DNA]</scope>
    <source>
        <strain evidence="5 6">6</strain>
    </source>
</reference>
<feature type="compositionally biased region" description="Basic and acidic residues" evidence="2">
    <location>
        <begin position="133"/>
        <end position="157"/>
    </location>
</feature>
<evidence type="ECO:0000256" key="4">
    <source>
        <dbReference type="SAM" id="SignalP"/>
    </source>
</evidence>
<dbReference type="InterPro" id="IPR042229">
    <property type="entry name" value="Listeria/Bacterioides_rpt_sf"/>
</dbReference>
<dbReference type="eggNOG" id="COG2982">
    <property type="taxonomic scope" value="Bacteria"/>
</dbReference>
<accession>I5AU93</accession>
<evidence type="ECO:0000313" key="5">
    <source>
        <dbReference type="EMBL" id="EIM57366.1"/>
    </source>
</evidence>
<keyword evidence="6" id="KW-1185">Reference proteome</keyword>
<dbReference type="eggNOG" id="COG4223">
    <property type="taxonomic scope" value="Bacteria"/>
</dbReference>
<keyword evidence="3" id="KW-0472">Membrane</keyword>
<name>I5AU93_EUBC6</name>
<dbReference type="STRING" id="633697.EubceDRAFT1_1577"/>
<dbReference type="Gene3D" id="2.60.40.4270">
    <property type="entry name" value="Listeria-Bacteroides repeat domain"/>
    <property type="match status" value="4"/>
</dbReference>
<keyword evidence="4" id="KW-0732">Signal</keyword>
<organism evidence="5 6">
    <name type="scientific">Eubacterium cellulosolvens (strain ATCC 43171 / JCM 9499 / 6)</name>
    <name type="common">Cillobacterium cellulosolvens</name>
    <dbReference type="NCBI Taxonomy" id="633697"/>
    <lineage>
        <taxon>Bacteria</taxon>
        <taxon>Bacillati</taxon>
        <taxon>Bacillota</taxon>
        <taxon>Clostridia</taxon>
        <taxon>Eubacteriales</taxon>
        <taxon>Eubacteriaceae</taxon>
        <taxon>Eubacterium</taxon>
    </lineage>
</organism>